<evidence type="ECO:0000313" key="2">
    <source>
        <dbReference type="EMBL" id="KRG62054.1"/>
    </source>
</evidence>
<sequence>MQESLVGEVGLVIMGVAARRRKSVSGQEAALGREVALICVAFAVAPSFWPQAKQRVGEGWLLALAGKALPSMARHYPPRSCSKPLSRLRERGWGEGSFGR</sequence>
<dbReference type="AlphaFoldDB" id="A0A0R0BXW6"/>
<dbReference type="PATRIC" id="fig|405446.3.peg.3935"/>
<proteinExistence type="predicted"/>
<evidence type="ECO:0000256" key="1">
    <source>
        <dbReference type="SAM" id="MobiDB-lite"/>
    </source>
</evidence>
<feature type="region of interest" description="Disordered" evidence="1">
    <location>
        <begin position="75"/>
        <end position="100"/>
    </location>
</feature>
<dbReference type="Proteomes" id="UP000051863">
    <property type="component" value="Unassembled WGS sequence"/>
</dbReference>
<reference evidence="2 3" key="1">
    <citation type="submission" date="2015-05" db="EMBL/GenBank/DDBJ databases">
        <title>Genome sequencing and analysis of members of genus Stenotrophomonas.</title>
        <authorList>
            <person name="Patil P.P."/>
            <person name="Midha S."/>
            <person name="Patil P.B."/>
        </authorList>
    </citation>
    <scope>NUCLEOTIDE SEQUENCE [LARGE SCALE GENOMIC DNA]</scope>
    <source>
        <strain evidence="2 3">DSM 18941</strain>
    </source>
</reference>
<gene>
    <name evidence="2" type="ORF">ABB27_18640</name>
</gene>
<protein>
    <submittedName>
        <fullName evidence="2">Uncharacterized protein</fullName>
    </submittedName>
</protein>
<comment type="caution">
    <text evidence="2">The sequence shown here is derived from an EMBL/GenBank/DDBJ whole genome shotgun (WGS) entry which is preliminary data.</text>
</comment>
<accession>A0A0R0BXW6</accession>
<keyword evidence="3" id="KW-1185">Reference proteome</keyword>
<evidence type="ECO:0000313" key="3">
    <source>
        <dbReference type="Proteomes" id="UP000051863"/>
    </source>
</evidence>
<organism evidence="2 3">
    <name type="scientific">Stenotrophomonas terrae</name>
    <dbReference type="NCBI Taxonomy" id="405446"/>
    <lineage>
        <taxon>Bacteria</taxon>
        <taxon>Pseudomonadati</taxon>
        <taxon>Pseudomonadota</taxon>
        <taxon>Gammaproteobacteria</taxon>
        <taxon>Lysobacterales</taxon>
        <taxon>Lysobacteraceae</taxon>
        <taxon>Stenotrophomonas</taxon>
    </lineage>
</organism>
<dbReference type="EMBL" id="LDJJ01000090">
    <property type="protein sequence ID" value="KRG62054.1"/>
    <property type="molecule type" value="Genomic_DNA"/>
</dbReference>
<name>A0A0R0BXW6_9GAMM</name>